<dbReference type="EMBL" id="LGRX02004210">
    <property type="protein sequence ID" value="KAK3280899.1"/>
    <property type="molecule type" value="Genomic_DNA"/>
</dbReference>
<dbReference type="Proteomes" id="UP001190700">
    <property type="component" value="Unassembled WGS sequence"/>
</dbReference>
<name>A0AAE0GML7_9CHLO</name>
<comment type="similarity">
    <text evidence="1">Belongs to the NifU family.</text>
</comment>
<accession>A0AAE0GML7</accession>
<keyword evidence="6" id="KW-1185">Reference proteome</keyword>
<dbReference type="GO" id="GO:0016226">
    <property type="term" value="P:iron-sulfur cluster assembly"/>
    <property type="evidence" value="ECO:0007669"/>
    <property type="project" value="InterPro"/>
</dbReference>
<feature type="domain" description="NIF system FeS cluster assembly NifU C-terminal" evidence="4">
    <location>
        <begin position="26"/>
        <end position="86"/>
    </location>
</feature>
<gene>
    <name evidence="5" type="ORF">CYMTET_11301</name>
</gene>
<dbReference type="GO" id="GO:0005198">
    <property type="term" value="F:structural molecule activity"/>
    <property type="evidence" value="ECO:0007669"/>
    <property type="project" value="UniProtKB-ARBA"/>
</dbReference>
<evidence type="ECO:0000256" key="2">
    <source>
        <dbReference type="ARBA" id="ARBA00011748"/>
    </source>
</evidence>
<feature type="region of interest" description="Disordered" evidence="3">
    <location>
        <begin position="1"/>
        <end position="25"/>
    </location>
</feature>
<reference evidence="5 6" key="1">
    <citation type="journal article" date="2015" name="Genome Biol. Evol.">
        <title>Comparative Genomics of a Bacterivorous Green Alga Reveals Evolutionary Causalities and Consequences of Phago-Mixotrophic Mode of Nutrition.</title>
        <authorList>
            <person name="Burns J.A."/>
            <person name="Paasch A."/>
            <person name="Narechania A."/>
            <person name="Kim E."/>
        </authorList>
    </citation>
    <scope>NUCLEOTIDE SEQUENCE [LARGE SCALE GENOMIC DNA]</scope>
    <source>
        <strain evidence="5 6">PLY_AMNH</strain>
    </source>
</reference>
<comment type="caution">
    <text evidence="5">The sequence shown here is derived from an EMBL/GenBank/DDBJ whole genome shotgun (WGS) entry which is preliminary data.</text>
</comment>
<dbReference type="FunFam" id="3.30.300.130:FF:000003">
    <property type="entry name" value="NifU-like protein 3, chloroplastic"/>
    <property type="match status" value="1"/>
</dbReference>
<organism evidence="5 6">
    <name type="scientific">Cymbomonas tetramitiformis</name>
    <dbReference type="NCBI Taxonomy" id="36881"/>
    <lineage>
        <taxon>Eukaryota</taxon>
        <taxon>Viridiplantae</taxon>
        <taxon>Chlorophyta</taxon>
        <taxon>Pyramimonadophyceae</taxon>
        <taxon>Pyramimonadales</taxon>
        <taxon>Pyramimonadaceae</taxon>
        <taxon>Cymbomonas</taxon>
    </lineage>
</organism>
<dbReference type="PANTHER" id="PTHR11178">
    <property type="entry name" value="IRON-SULFUR CLUSTER SCAFFOLD PROTEIN NFU-RELATED"/>
    <property type="match status" value="1"/>
</dbReference>
<dbReference type="GO" id="GO:0009536">
    <property type="term" value="C:plastid"/>
    <property type="evidence" value="ECO:0007669"/>
    <property type="project" value="UniProtKB-ARBA"/>
</dbReference>
<dbReference type="SUPFAM" id="SSF117916">
    <property type="entry name" value="Fe-S cluster assembly (FSCA) domain-like"/>
    <property type="match status" value="2"/>
</dbReference>
<comment type="subunit">
    <text evidence="2">Homodimer; disulfide-linked.</text>
</comment>
<dbReference type="GO" id="GO:0005739">
    <property type="term" value="C:mitochondrion"/>
    <property type="evidence" value="ECO:0007669"/>
    <property type="project" value="TreeGrafter"/>
</dbReference>
<evidence type="ECO:0000259" key="4">
    <source>
        <dbReference type="Pfam" id="PF01106"/>
    </source>
</evidence>
<dbReference type="Gene3D" id="3.30.300.130">
    <property type="entry name" value="Fe-S cluster assembly (FSCA)"/>
    <property type="match status" value="2"/>
</dbReference>
<evidence type="ECO:0000313" key="5">
    <source>
        <dbReference type="EMBL" id="KAK3280899.1"/>
    </source>
</evidence>
<evidence type="ECO:0000313" key="6">
    <source>
        <dbReference type="Proteomes" id="UP001190700"/>
    </source>
</evidence>
<dbReference type="AlphaFoldDB" id="A0AAE0GML7"/>
<evidence type="ECO:0000256" key="1">
    <source>
        <dbReference type="ARBA" id="ARBA00006420"/>
    </source>
</evidence>
<dbReference type="GO" id="GO:0005506">
    <property type="term" value="F:iron ion binding"/>
    <property type="evidence" value="ECO:0007669"/>
    <property type="project" value="InterPro"/>
</dbReference>
<protein>
    <recommendedName>
        <fullName evidence="4">NIF system FeS cluster assembly NifU C-terminal domain-containing protein</fullName>
    </recommendedName>
</protein>
<dbReference type="InterPro" id="IPR001075">
    <property type="entry name" value="NIF_FeS_clus_asmbl_NifU_C"/>
</dbReference>
<evidence type="ECO:0000256" key="3">
    <source>
        <dbReference type="SAM" id="MobiDB-lite"/>
    </source>
</evidence>
<dbReference type="InterPro" id="IPR034904">
    <property type="entry name" value="FSCA_dom_sf"/>
</dbReference>
<proteinExistence type="inferred from homology"/>
<dbReference type="Pfam" id="PF01106">
    <property type="entry name" value="NifU"/>
    <property type="match status" value="1"/>
</dbReference>
<dbReference type="PANTHER" id="PTHR11178:SF15">
    <property type="entry name" value="NIFU-LIKE PROTEIN 1, CHLOROPLASTIC"/>
    <property type="match status" value="1"/>
</dbReference>
<dbReference type="GO" id="GO:0051536">
    <property type="term" value="F:iron-sulfur cluster binding"/>
    <property type="evidence" value="ECO:0007669"/>
    <property type="project" value="InterPro"/>
</dbReference>
<sequence>MTATSKSADDMPEAQKSSEEMTVESVDRALDEVRPYLISDGGNVEVVSVKDGAVALRLAGACGDCPSSTTTMKMGLERRLREVFGDAVTDVYQVQLVEPDSTVDTVNTHLDFLRPAISNYGGSVEVLKVENGVCEIKYEGPEVIWEGVSTSITDRFPEASTWLDTLLDPPNEVAFKSSSRIFPQLNVFGREKGDQTNTSYSWSSFKLVSTHFCDEARLC</sequence>